<dbReference type="PANTHER" id="PTHR48090">
    <property type="entry name" value="UNDECAPRENYL-PHOSPHATE 4-DEOXY-4-FORMAMIDO-L-ARABINOSE TRANSFERASE-RELATED"/>
    <property type="match status" value="1"/>
</dbReference>
<dbReference type="CDD" id="cd04179">
    <property type="entry name" value="DPM_DPG-synthase_like"/>
    <property type="match status" value="1"/>
</dbReference>
<evidence type="ECO:0000313" key="4">
    <source>
        <dbReference type="Proteomes" id="UP000199645"/>
    </source>
</evidence>
<protein>
    <submittedName>
        <fullName evidence="3">Glycosyl transferase family 2</fullName>
    </submittedName>
</protein>
<evidence type="ECO:0000313" key="3">
    <source>
        <dbReference type="EMBL" id="SFF12933.1"/>
    </source>
</evidence>
<dbReference type="STRING" id="35752.SAMN05421541_106249"/>
<evidence type="ECO:0000256" key="1">
    <source>
        <dbReference type="ARBA" id="ARBA00006739"/>
    </source>
</evidence>
<dbReference type="GO" id="GO:0016740">
    <property type="term" value="F:transferase activity"/>
    <property type="evidence" value="ECO:0007669"/>
    <property type="project" value="UniProtKB-KW"/>
</dbReference>
<reference evidence="3 4" key="1">
    <citation type="submission" date="2016-10" db="EMBL/GenBank/DDBJ databases">
        <authorList>
            <person name="de Groot N.N."/>
        </authorList>
    </citation>
    <scope>NUCLEOTIDE SEQUENCE [LARGE SCALE GENOMIC DNA]</scope>
    <source>
        <strain evidence="3 4">DSM 43019</strain>
    </source>
</reference>
<dbReference type="AlphaFoldDB" id="A0A1I2G701"/>
<dbReference type="Pfam" id="PF00535">
    <property type="entry name" value="Glycos_transf_2"/>
    <property type="match status" value="1"/>
</dbReference>
<organism evidence="3 4">
    <name type="scientific">Actinoplanes philippinensis</name>
    <dbReference type="NCBI Taxonomy" id="35752"/>
    <lineage>
        <taxon>Bacteria</taxon>
        <taxon>Bacillati</taxon>
        <taxon>Actinomycetota</taxon>
        <taxon>Actinomycetes</taxon>
        <taxon>Micromonosporales</taxon>
        <taxon>Micromonosporaceae</taxon>
        <taxon>Actinoplanes</taxon>
    </lineage>
</organism>
<dbReference type="PANTHER" id="PTHR48090:SF7">
    <property type="entry name" value="RFBJ PROTEIN"/>
    <property type="match status" value="1"/>
</dbReference>
<dbReference type="EMBL" id="FONV01000006">
    <property type="protein sequence ID" value="SFF12933.1"/>
    <property type="molecule type" value="Genomic_DNA"/>
</dbReference>
<dbReference type="InterPro" id="IPR029044">
    <property type="entry name" value="Nucleotide-diphossugar_trans"/>
</dbReference>
<feature type="domain" description="Glycosyltransferase 2-like" evidence="2">
    <location>
        <begin position="9"/>
        <end position="119"/>
    </location>
</feature>
<keyword evidence="3" id="KW-0808">Transferase</keyword>
<evidence type="ECO:0000259" key="2">
    <source>
        <dbReference type="Pfam" id="PF00535"/>
    </source>
</evidence>
<gene>
    <name evidence="3" type="ORF">SAMN05421541_106249</name>
</gene>
<dbReference type="InterPro" id="IPR050256">
    <property type="entry name" value="Glycosyltransferase_2"/>
</dbReference>
<dbReference type="Proteomes" id="UP000199645">
    <property type="component" value="Unassembled WGS sequence"/>
</dbReference>
<comment type="similarity">
    <text evidence="1">Belongs to the glycosyltransferase 2 family.</text>
</comment>
<name>A0A1I2G701_9ACTN</name>
<dbReference type="RefSeq" id="WP_093615224.1">
    <property type="nucleotide sequence ID" value="NZ_BOMT01000023.1"/>
</dbReference>
<dbReference type="Gene3D" id="3.90.550.10">
    <property type="entry name" value="Spore Coat Polysaccharide Biosynthesis Protein SpsA, Chain A"/>
    <property type="match status" value="1"/>
</dbReference>
<proteinExistence type="inferred from homology"/>
<dbReference type="InterPro" id="IPR001173">
    <property type="entry name" value="Glyco_trans_2-like"/>
</dbReference>
<accession>A0A1I2G701</accession>
<dbReference type="SUPFAM" id="SSF53448">
    <property type="entry name" value="Nucleotide-diphospho-sugar transferases"/>
    <property type="match status" value="1"/>
</dbReference>
<keyword evidence="4" id="KW-1185">Reference proteome</keyword>
<sequence>MPRTVVLLTVYRPQPELIDLAAHLRSDMPAGTRLVVVDDGNDTTGQKTFTAVRDLGATVLRHPANLGKGAALKTGFAHIRATHPDADVVCADADGQHHTTDIRRVADRIRPGHIVLGVRKLDRMPAASRLGNTVTGALFRAATGYPVDDTQTGLRGFSAGLLDWLCTVPGDGFDYEMNTLLDAASTGRPITTVDIATRYLDGNSASNFSGVTDSMRVYRPLLRYTAASLTGQIRRRRTPTAGPAPH</sequence>